<feature type="chain" id="PRO_5036793272" evidence="1">
    <location>
        <begin position="18"/>
        <end position="268"/>
    </location>
</feature>
<name>A0A934R8B6_9BACT</name>
<gene>
    <name evidence="2" type="ORF">JIN81_01910</name>
</gene>
<keyword evidence="1" id="KW-0732">Signal</keyword>
<keyword evidence="3" id="KW-1185">Reference proteome</keyword>
<evidence type="ECO:0000313" key="2">
    <source>
        <dbReference type="EMBL" id="MBK1825760.1"/>
    </source>
</evidence>
<organism evidence="2 3">
    <name type="scientific">Haloferula rosea</name>
    <dbReference type="NCBI Taxonomy" id="490093"/>
    <lineage>
        <taxon>Bacteria</taxon>
        <taxon>Pseudomonadati</taxon>
        <taxon>Verrucomicrobiota</taxon>
        <taxon>Verrucomicrobiia</taxon>
        <taxon>Verrucomicrobiales</taxon>
        <taxon>Verrucomicrobiaceae</taxon>
        <taxon>Haloferula</taxon>
    </lineage>
</organism>
<evidence type="ECO:0000256" key="1">
    <source>
        <dbReference type="SAM" id="SignalP"/>
    </source>
</evidence>
<accession>A0A934R8B6</accession>
<dbReference type="EMBL" id="JAENII010000001">
    <property type="protein sequence ID" value="MBK1825760.1"/>
    <property type="molecule type" value="Genomic_DNA"/>
</dbReference>
<reference evidence="2" key="1">
    <citation type="submission" date="2021-01" db="EMBL/GenBank/DDBJ databases">
        <title>Modified the classification status of verrucomicrobia.</title>
        <authorList>
            <person name="Feng X."/>
        </authorList>
    </citation>
    <scope>NUCLEOTIDE SEQUENCE</scope>
    <source>
        <strain evidence="2">KCTC 22201</strain>
    </source>
</reference>
<comment type="caution">
    <text evidence="2">The sequence shown here is derived from an EMBL/GenBank/DDBJ whole genome shotgun (WGS) entry which is preliminary data.</text>
</comment>
<evidence type="ECO:0000313" key="3">
    <source>
        <dbReference type="Proteomes" id="UP000658278"/>
    </source>
</evidence>
<feature type="signal peptide" evidence="1">
    <location>
        <begin position="1"/>
        <end position="17"/>
    </location>
</feature>
<dbReference type="RefSeq" id="WP_200275745.1">
    <property type="nucleotide sequence ID" value="NZ_JAENII010000001.1"/>
</dbReference>
<dbReference type="Proteomes" id="UP000658278">
    <property type="component" value="Unassembled WGS sequence"/>
</dbReference>
<sequence>MRTILPLLLIASAPMMADTLPQLNEKPWVGWYAGSENRGFHFGVKMDGVGELMPVTNKGVIGSPREWISFTPVIEEILPSGRVVTKQVAEDGWEALTESTDDAEKISYRGTVTGGAKFEVHFEMGKGEILGGGKLLEKGDLTENPIRFALRVKIPNVYHHDRDEDKLEKKAEGDKIQIVRADKKKLKFDAWEPVWAEKDDVSGPGVQSARIDLEGYDGAKVELDAGDKGLFEMWNGSLRPLYKGITFGWKPDPAKDPDGKGRFVVSFK</sequence>
<dbReference type="AlphaFoldDB" id="A0A934R8B6"/>
<proteinExistence type="predicted"/>
<protein>
    <submittedName>
        <fullName evidence="2">Uncharacterized protein</fullName>
    </submittedName>
</protein>